<dbReference type="GO" id="GO:0015087">
    <property type="term" value="F:cobalt ion transmembrane transporter activity"/>
    <property type="evidence" value="ECO:0007669"/>
    <property type="project" value="TreeGrafter"/>
</dbReference>
<evidence type="ECO:0000256" key="3">
    <source>
        <dbReference type="ARBA" id="ARBA00022475"/>
    </source>
</evidence>
<dbReference type="AlphaFoldDB" id="W7HVR3"/>
<dbReference type="HOGENOM" id="CLU_015417_0_0_1"/>
<protein>
    <submittedName>
        <fullName evidence="6">Uncharacterized protein</fullName>
    </submittedName>
</protein>
<dbReference type="EMBL" id="KI966445">
    <property type="protein sequence ID" value="EWC44147.1"/>
    <property type="molecule type" value="Genomic_DNA"/>
</dbReference>
<dbReference type="Gene3D" id="1.20.58.340">
    <property type="entry name" value="Magnesium transport protein CorA, transmembrane region"/>
    <property type="match status" value="1"/>
</dbReference>
<dbReference type="GO" id="GO:0005886">
    <property type="term" value="C:plasma membrane"/>
    <property type="evidence" value="ECO:0007669"/>
    <property type="project" value="UniProtKB-SubCell"/>
</dbReference>
<accession>W7HVR3</accession>
<evidence type="ECO:0000256" key="5">
    <source>
        <dbReference type="SAM" id="Phobius"/>
    </source>
</evidence>
<dbReference type="InterPro" id="IPR002523">
    <property type="entry name" value="MgTranspt_CorA/ZnTranspt_ZntB"/>
</dbReference>
<dbReference type="Proteomes" id="UP000024837">
    <property type="component" value="Unassembled WGS sequence"/>
</dbReference>
<feature type="compositionally biased region" description="Basic residues" evidence="4">
    <location>
        <begin position="301"/>
        <end position="316"/>
    </location>
</feature>
<sequence length="691" mass="77860">MSAAARLKPVLPPSFGEGSALPDAEVEIEAAIQNYYKDCGLEFAALDKPEVFEIADDKLTGRECKNMVVDFGRESAWVAHDVPTDKTEALLNSWEEGKRPKEIGTRWIAIFDAHEQGDFLNKILLRYGLSTRLRATMLSPPGRGNLEIAQKVWHWSTVEYGSQFLAVGFNMLHNTVSRKILKRAREDFQDTAVLEEAARLDGEAGSSWIRNLLKKKDSPTNSTILPYAISHASGSSQAEKASDKSSSPPSLFSVLIKRMSMLGKPSNTTAATATAAANANPADDDDFETFREALRRQFTSKPKRNSKKGGKGKHRRPSDTPARSTDADSLDDEMSLNQDADYSSSSDAECDGVFELNEAEESYNDLHYNPHMLRLWIWLIMTHDGTVISIHEPIPPMKKDITNPRDIKDTVSHIRRNIRVVLRCLSKAGLAKKRSGSNDVEVAMEQGALVVRRMFGQARDLLFYYLFDDWYASWSLAVDRAHPYSKELNEIRGEDPELDHIDKLHDIARRLASLKRVYNSYELVLDRLLENKAYFMDPANKCFSLLSMARFERLKHRISQLAVSEIDDCEKEANGLISLTYNRLNFRETKAVEKLSLLSVALAKVTIVFLPISIVMGYFGMEEVEGISGMYDYKNFWAAAGVALALTVVFLWLVGGLGSSFDRVVGWKAVKRVWRGKKRIRRRAVRGFARR</sequence>
<evidence type="ECO:0000313" key="6">
    <source>
        <dbReference type="EMBL" id="EWC44147.1"/>
    </source>
</evidence>
<dbReference type="GO" id="GO:0000287">
    <property type="term" value="F:magnesium ion binding"/>
    <property type="evidence" value="ECO:0007669"/>
    <property type="project" value="TreeGrafter"/>
</dbReference>
<organism evidence="6 7">
    <name type="scientific">Drechslerella stenobrocha 248</name>
    <dbReference type="NCBI Taxonomy" id="1043628"/>
    <lineage>
        <taxon>Eukaryota</taxon>
        <taxon>Fungi</taxon>
        <taxon>Dikarya</taxon>
        <taxon>Ascomycota</taxon>
        <taxon>Pezizomycotina</taxon>
        <taxon>Orbiliomycetes</taxon>
        <taxon>Orbiliales</taxon>
        <taxon>Orbiliaceae</taxon>
        <taxon>Drechslerella</taxon>
    </lineage>
</organism>
<evidence type="ECO:0000256" key="4">
    <source>
        <dbReference type="SAM" id="MobiDB-lite"/>
    </source>
</evidence>
<dbReference type="Pfam" id="PF01544">
    <property type="entry name" value="CorA"/>
    <property type="match status" value="1"/>
</dbReference>
<comment type="subcellular location">
    <subcellularLocation>
        <location evidence="1">Cell membrane</location>
        <topology evidence="1">Multi-pass membrane protein</topology>
    </subcellularLocation>
</comment>
<dbReference type="PANTHER" id="PTHR46494:SF1">
    <property type="entry name" value="CORA FAMILY METAL ION TRANSPORTER (EUROFUNG)"/>
    <property type="match status" value="1"/>
</dbReference>
<keyword evidence="5" id="KW-0812">Transmembrane</keyword>
<proteinExistence type="predicted"/>
<dbReference type="GO" id="GO:0050897">
    <property type="term" value="F:cobalt ion binding"/>
    <property type="evidence" value="ECO:0007669"/>
    <property type="project" value="TreeGrafter"/>
</dbReference>
<reference evidence="6 7" key="1">
    <citation type="submission" date="2013-05" db="EMBL/GenBank/DDBJ databases">
        <title>Drechslerella stenobrocha genome reveals carnivorous origination and mechanical trapping mechanism of predatory fungi.</title>
        <authorList>
            <person name="Liu X."/>
            <person name="Zhang W."/>
            <person name="Liu K."/>
        </authorList>
    </citation>
    <scope>NUCLEOTIDE SEQUENCE [LARGE SCALE GENOMIC DNA]</scope>
    <source>
        <strain evidence="6 7">248</strain>
    </source>
</reference>
<evidence type="ECO:0000313" key="7">
    <source>
        <dbReference type="Proteomes" id="UP000024837"/>
    </source>
</evidence>
<evidence type="ECO:0000256" key="1">
    <source>
        <dbReference type="ARBA" id="ARBA00004651"/>
    </source>
</evidence>
<dbReference type="PANTHER" id="PTHR46494">
    <property type="entry name" value="CORA FAMILY METAL ION TRANSPORTER (EUROFUNG)"/>
    <property type="match status" value="1"/>
</dbReference>
<dbReference type="SUPFAM" id="SSF143865">
    <property type="entry name" value="CorA soluble domain-like"/>
    <property type="match status" value="1"/>
</dbReference>
<keyword evidence="7" id="KW-1185">Reference proteome</keyword>
<evidence type="ECO:0000256" key="2">
    <source>
        <dbReference type="ARBA" id="ARBA00022448"/>
    </source>
</evidence>
<keyword evidence="5" id="KW-1133">Transmembrane helix</keyword>
<keyword evidence="3" id="KW-1003">Cell membrane</keyword>
<keyword evidence="5" id="KW-0472">Membrane</keyword>
<dbReference type="InterPro" id="IPR045861">
    <property type="entry name" value="CorA_cytoplasmic_dom"/>
</dbReference>
<name>W7HVR3_9PEZI</name>
<feature type="transmembrane region" description="Helical" evidence="5">
    <location>
        <begin position="595"/>
        <end position="616"/>
    </location>
</feature>
<feature type="region of interest" description="Disordered" evidence="4">
    <location>
        <begin position="295"/>
        <end position="331"/>
    </location>
</feature>
<dbReference type="OrthoDB" id="5430812at2759"/>
<keyword evidence="2" id="KW-0813">Transport</keyword>
<gene>
    <name evidence="6" type="ORF">DRE_06972</name>
</gene>
<dbReference type="GO" id="GO:0015095">
    <property type="term" value="F:magnesium ion transmembrane transporter activity"/>
    <property type="evidence" value="ECO:0007669"/>
    <property type="project" value="TreeGrafter"/>
</dbReference>
<feature type="transmembrane region" description="Helical" evidence="5">
    <location>
        <begin position="636"/>
        <end position="654"/>
    </location>
</feature>